<dbReference type="OMA" id="IQYIQFR"/>
<protein>
    <submittedName>
        <fullName evidence="7">Uncharacterized protein</fullName>
    </submittedName>
</protein>
<dbReference type="Proteomes" id="UP000077755">
    <property type="component" value="Chromosome 3"/>
</dbReference>
<dbReference type="PANTHER" id="PTHR22835">
    <property type="entry name" value="ZINC FINGER FYVE DOMAIN CONTAINING PROTEIN"/>
    <property type="match status" value="1"/>
</dbReference>
<evidence type="ECO:0000313" key="9">
    <source>
        <dbReference type="Proteomes" id="UP000077755"/>
    </source>
</evidence>
<evidence type="ECO:0000256" key="1">
    <source>
        <dbReference type="ARBA" id="ARBA00008668"/>
    </source>
</evidence>
<evidence type="ECO:0000256" key="5">
    <source>
        <dbReference type="SAM" id="MobiDB-lite"/>
    </source>
</evidence>
<dbReference type="Pfam" id="PF00657">
    <property type="entry name" value="Lipase_GDSL"/>
    <property type="match status" value="1"/>
</dbReference>
<dbReference type="InterPro" id="IPR001087">
    <property type="entry name" value="GDSL"/>
</dbReference>
<evidence type="ECO:0000256" key="2">
    <source>
        <dbReference type="ARBA" id="ARBA00022729"/>
    </source>
</evidence>
<proteinExistence type="inferred from homology"/>
<accession>A0A169WF11</accession>
<reference evidence="7" key="1">
    <citation type="journal article" date="2016" name="Nat. Genet.">
        <title>A high-quality carrot genome assembly provides new insights into carotenoid accumulation and asterid genome evolution.</title>
        <authorList>
            <person name="Iorizzo M."/>
            <person name="Ellison S."/>
            <person name="Senalik D."/>
            <person name="Zeng P."/>
            <person name="Satapoomin P."/>
            <person name="Huang J."/>
            <person name="Bowman M."/>
            <person name="Iovene M."/>
            <person name="Sanseverino W."/>
            <person name="Cavagnaro P."/>
            <person name="Yildiz M."/>
            <person name="Macko-Podgorni A."/>
            <person name="Moranska E."/>
            <person name="Grzebelus E."/>
            <person name="Grzebelus D."/>
            <person name="Ashrafi H."/>
            <person name="Zheng Z."/>
            <person name="Cheng S."/>
            <person name="Spooner D."/>
            <person name="Van Deynze A."/>
            <person name="Simon P."/>
        </authorList>
    </citation>
    <scope>NUCLEOTIDE SEQUENCE [LARGE SCALE GENOMIC DNA]</scope>
    <source>
        <tissue evidence="7">Leaf</tissue>
    </source>
</reference>
<organism evidence="7">
    <name type="scientific">Daucus carota subsp. sativus</name>
    <name type="common">Carrot</name>
    <dbReference type="NCBI Taxonomy" id="79200"/>
    <lineage>
        <taxon>Eukaryota</taxon>
        <taxon>Viridiplantae</taxon>
        <taxon>Streptophyta</taxon>
        <taxon>Embryophyta</taxon>
        <taxon>Tracheophyta</taxon>
        <taxon>Spermatophyta</taxon>
        <taxon>Magnoliopsida</taxon>
        <taxon>eudicotyledons</taxon>
        <taxon>Gunneridae</taxon>
        <taxon>Pentapetalae</taxon>
        <taxon>asterids</taxon>
        <taxon>campanulids</taxon>
        <taxon>Apiales</taxon>
        <taxon>Apiaceae</taxon>
        <taxon>Apioideae</taxon>
        <taxon>Scandiceae</taxon>
        <taxon>Daucinae</taxon>
        <taxon>Daucus</taxon>
        <taxon>Daucus sect. Daucus</taxon>
    </lineage>
</organism>
<keyword evidence="2 6" id="KW-0732">Signal</keyword>
<gene>
    <name evidence="7" type="ORF">DCAR_012577</name>
    <name evidence="8" type="ORF">DCAR_0314234</name>
</gene>
<comment type="similarity">
    <text evidence="1">Belongs to the 'GDSL' lipolytic enzyme family.</text>
</comment>
<feature type="chain" id="PRO_5007902750" evidence="6">
    <location>
        <begin position="24"/>
        <end position="390"/>
    </location>
</feature>
<reference evidence="8" key="2">
    <citation type="submission" date="2022-03" db="EMBL/GenBank/DDBJ databases">
        <title>Draft title - Genomic analysis of global carrot germplasm unveils the trajectory of domestication and the origin of high carotenoid orange carrot.</title>
        <authorList>
            <person name="Iorizzo M."/>
            <person name="Ellison S."/>
            <person name="Senalik D."/>
            <person name="Macko-Podgorni A."/>
            <person name="Grzebelus D."/>
            <person name="Bostan H."/>
            <person name="Rolling W."/>
            <person name="Curaba J."/>
            <person name="Simon P."/>
        </authorList>
    </citation>
    <scope>NUCLEOTIDE SEQUENCE</scope>
    <source>
        <tissue evidence="8">Leaf</tissue>
    </source>
</reference>
<dbReference type="PANTHER" id="PTHR22835:SF292">
    <property type="entry name" value="ESTERASE-LIKE ISOFORM X1"/>
    <property type="match status" value="1"/>
</dbReference>
<dbReference type="SUPFAM" id="SSF52266">
    <property type="entry name" value="SGNH hydrolase"/>
    <property type="match status" value="1"/>
</dbReference>
<dbReference type="Gene3D" id="3.40.50.1110">
    <property type="entry name" value="SGNH hydrolase"/>
    <property type="match status" value="1"/>
</dbReference>
<dbReference type="EMBL" id="CP093345">
    <property type="protein sequence ID" value="WOG94937.1"/>
    <property type="molecule type" value="Genomic_DNA"/>
</dbReference>
<evidence type="ECO:0000256" key="3">
    <source>
        <dbReference type="ARBA" id="ARBA00022801"/>
    </source>
</evidence>
<dbReference type="Gramene" id="KZN03821">
    <property type="protein sequence ID" value="KZN03821"/>
    <property type="gene ID" value="DCAR_012577"/>
</dbReference>
<evidence type="ECO:0000313" key="8">
    <source>
        <dbReference type="EMBL" id="WOG94937.1"/>
    </source>
</evidence>
<evidence type="ECO:0000313" key="7">
    <source>
        <dbReference type="EMBL" id="KZN03821.1"/>
    </source>
</evidence>
<dbReference type="InterPro" id="IPR036514">
    <property type="entry name" value="SGNH_hydro_sf"/>
</dbReference>
<name>A0A169WF11_DAUCS</name>
<dbReference type="AlphaFoldDB" id="A0A169WF11"/>
<evidence type="ECO:0000256" key="4">
    <source>
        <dbReference type="ARBA" id="ARBA00023180"/>
    </source>
</evidence>
<dbReference type="GO" id="GO:0016788">
    <property type="term" value="F:hydrolase activity, acting on ester bonds"/>
    <property type="evidence" value="ECO:0007669"/>
    <property type="project" value="InterPro"/>
</dbReference>
<dbReference type="InterPro" id="IPR035669">
    <property type="entry name" value="SGNH_plant_lipase-like"/>
</dbReference>
<dbReference type="EMBL" id="LNRQ01000003">
    <property type="protein sequence ID" value="KZN03821.1"/>
    <property type="molecule type" value="Genomic_DNA"/>
</dbReference>
<feature type="signal peptide" evidence="6">
    <location>
        <begin position="1"/>
        <end position="23"/>
    </location>
</feature>
<sequence>MNIAAYFLLLFCAFAFLSSPVFTTETCEYPALFNFGDSNSDTGSISAAFASWSPPNGDAFFGRPSGRVSNGRLVIDFLAESLGKPFLHSYLDSMAANFSHGASFSTSGSTITEPKYLFPAYFVPRGWSPFPLYVQFTQFTQFKDRSEMIYNEEPNFKYTVPKKEHFSKALYIIDVGQNDIGMGLFTNDSIEAVKASVPDMMEGFKAHVKGIYSLGARTFWIHNTGPIGCLPYILTNFPVSDKDTDSAGCSIPHNEISKHFNYKLKEAVYQLRRELPSSAITLVDIYSVKYSIYKDAKSLGFKEPLKACCGYGGKYNYGDNFTCFSSETSKTINGKKITLKSCENPRERISWDGIHYSEAADKIVFDRISTGAFSDPPNTPPSMACSSSQY</sequence>
<keyword evidence="3" id="KW-0378">Hydrolase</keyword>
<dbReference type="CDD" id="cd01837">
    <property type="entry name" value="SGNH_plant_lipase_like"/>
    <property type="match status" value="1"/>
</dbReference>
<feature type="region of interest" description="Disordered" evidence="5">
    <location>
        <begin position="371"/>
        <end position="390"/>
    </location>
</feature>
<evidence type="ECO:0000256" key="6">
    <source>
        <dbReference type="SAM" id="SignalP"/>
    </source>
</evidence>
<keyword evidence="9" id="KW-1185">Reference proteome</keyword>
<keyword evidence="4" id="KW-0325">Glycoprotein</keyword>